<comment type="caution">
    <text evidence="1">The sequence shown here is derived from an EMBL/GenBank/DDBJ whole genome shotgun (WGS) entry which is preliminary data.</text>
</comment>
<reference evidence="1 2" key="1">
    <citation type="submission" date="2024-06" db="EMBL/GenBank/DDBJ databases">
        <title>The draft genome of Grus japonensis, version 3.</title>
        <authorList>
            <person name="Nabeshima K."/>
            <person name="Suzuki S."/>
            <person name="Onuma M."/>
        </authorList>
    </citation>
    <scope>NUCLEOTIDE SEQUENCE [LARGE SCALE GENOMIC DNA]</scope>
    <source>
        <strain evidence="1 2">451A</strain>
    </source>
</reference>
<keyword evidence="2" id="KW-1185">Reference proteome</keyword>
<sequence length="77" mass="8845">MTGIYLASGKETITQRFWDTPLLDFNIHPANNSFQLWNRRLNLTRQIRTEKIQVPLETIGNEFSSCSKTVDDEAMAA</sequence>
<dbReference type="AlphaFoldDB" id="A0ABC9XCI1"/>
<protein>
    <submittedName>
        <fullName evidence="1">Uncharacterized protein</fullName>
    </submittedName>
</protein>
<dbReference type="Proteomes" id="UP001623348">
    <property type="component" value="Unassembled WGS sequence"/>
</dbReference>
<accession>A0ABC9XCI1</accession>
<proteinExistence type="predicted"/>
<organism evidence="1 2">
    <name type="scientific">Grus japonensis</name>
    <name type="common">Japanese crane</name>
    <name type="synonym">Red-crowned crane</name>
    <dbReference type="NCBI Taxonomy" id="30415"/>
    <lineage>
        <taxon>Eukaryota</taxon>
        <taxon>Metazoa</taxon>
        <taxon>Chordata</taxon>
        <taxon>Craniata</taxon>
        <taxon>Vertebrata</taxon>
        <taxon>Euteleostomi</taxon>
        <taxon>Archelosauria</taxon>
        <taxon>Archosauria</taxon>
        <taxon>Dinosauria</taxon>
        <taxon>Saurischia</taxon>
        <taxon>Theropoda</taxon>
        <taxon>Coelurosauria</taxon>
        <taxon>Aves</taxon>
        <taxon>Neognathae</taxon>
        <taxon>Neoaves</taxon>
        <taxon>Gruiformes</taxon>
        <taxon>Gruidae</taxon>
        <taxon>Grus</taxon>
    </lineage>
</organism>
<gene>
    <name evidence="1" type="ORF">GRJ2_002005100</name>
</gene>
<name>A0ABC9XCI1_GRUJA</name>
<evidence type="ECO:0000313" key="1">
    <source>
        <dbReference type="EMBL" id="GAB0195398.1"/>
    </source>
</evidence>
<dbReference type="EMBL" id="BAAFJT010000013">
    <property type="protein sequence ID" value="GAB0195398.1"/>
    <property type="molecule type" value="Genomic_DNA"/>
</dbReference>
<evidence type="ECO:0000313" key="2">
    <source>
        <dbReference type="Proteomes" id="UP001623348"/>
    </source>
</evidence>